<keyword evidence="3" id="KW-1185">Reference proteome</keyword>
<dbReference type="InterPro" id="IPR050229">
    <property type="entry name" value="GlpE_sulfurtransferase"/>
</dbReference>
<dbReference type="eggNOG" id="COG0607">
    <property type="taxonomic scope" value="Bacteria"/>
</dbReference>
<dbReference type="InterPro" id="IPR001763">
    <property type="entry name" value="Rhodanese-like_dom"/>
</dbReference>
<evidence type="ECO:0000259" key="1">
    <source>
        <dbReference type="PROSITE" id="PS50206"/>
    </source>
</evidence>
<comment type="caution">
    <text evidence="2">The sequence shown here is derived from an EMBL/GenBank/DDBJ whole genome shotgun (WGS) entry which is preliminary data.</text>
</comment>
<dbReference type="EMBL" id="BAUW01000010">
    <property type="protein sequence ID" value="GAE44567.1"/>
    <property type="molecule type" value="Genomic_DNA"/>
</dbReference>
<evidence type="ECO:0000313" key="2">
    <source>
        <dbReference type="EMBL" id="GAE44567.1"/>
    </source>
</evidence>
<dbReference type="AlphaFoldDB" id="W4RKA6"/>
<dbReference type="Proteomes" id="UP000018949">
    <property type="component" value="Unassembled WGS sequence"/>
</dbReference>
<dbReference type="Pfam" id="PF00581">
    <property type="entry name" value="Rhodanese"/>
    <property type="match status" value="1"/>
</dbReference>
<reference evidence="2 3" key="1">
    <citation type="submission" date="2013-12" db="EMBL/GenBank/DDBJ databases">
        <title>NBRP : Genome information of microbial organism related human and environment.</title>
        <authorList>
            <person name="Hattori M."/>
            <person name="Oshima K."/>
            <person name="Inaba H."/>
            <person name="Suda W."/>
            <person name="Sakamoto M."/>
            <person name="Iino T."/>
            <person name="Kitahara M."/>
            <person name="Oshida Y."/>
            <person name="Iida T."/>
            <person name="Kudo T."/>
            <person name="Itoh T."/>
            <person name="Ahmed I."/>
            <person name="Ohkuma M."/>
        </authorList>
    </citation>
    <scope>NUCLEOTIDE SEQUENCE [LARGE SCALE GENOMIC DNA]</scope>
    <source>
        <strain evidence="2 3">JCM 21738</strain>
    </source>
</reference>
<organism evidence="2 3">
    <name type="scientific">Mesobacillus boroniphilus JCM 21738</name>
    <dbReference type="NCBI Taxonomy" id="1294265"/>
    <lineage>
        <taxon>Bacteria</taxon>
        <taxon>Bacillati</taxon>
        <taxon>Bacillota</taxon>
        <taxon>Bacilli</taxon>
        <taxon>Bacillales</taxon>
        <taxon>Bacillaceae</taxon>
        <taxon>Mesobacillus</taxon>
    </lineage>
</organism>
<gene>
    <name evidence="2" type="ORF">JCM21738_1288</name>
</gene>
<dbReference type="Gene3D" id="3.40.250.10">
    <property type="entry name" value="Rhodanese-like domain"/>
    <property type="match status" value="1"/>
</dbReference>
<name>W4RKA6_9BACI</name>
<protein>
    <submittedName>
        <fullName evidence="2">Zn-dependent hydroxyacylglutathione hydrolase</fullName>
    </submittedName>
</protein>
<keyword evidence="2" id="KW-0378">Hydrolase</keyword>
<dbReference type="InterPro" id="IPR036873">
    <property type="entry name" value="Rhodanese-like_dom_sf"/>
</dbReference>
<dbReference type="PANTHER" id="PTHR43031">
    <property type="entry name" value="FAD-DEPENDENT OXIDOREDUCTASE"/>
    <property type="match status" value="1"/>
</dbReference>
<dbReference type="PANTHER" id="PTHR43031:SF1">
    <property type="entry name" value="PYRIDINE NUCLEOTIDE-DISULPHIDE OXIDOREDUCTASE"/>
    <property type="match status" value="1"/>
</dbReference>
<dbReference type="GO" id="GO:0016787">
    <property type="term" value="F:hydrolase activity"/>
    <property type="evidence" value="ECO:0007669"/>
    <property type="project" value="UniProtKB-KW"/>
</dbReference>
<sequence length="106" mass="11829">MVKTISAKEIAQKVINHEDLFILDARNTDDFDDWKIEGRNVKVHNAPYFDLLEGIDPIKDVLPKDQEIYVVCAKGGSSEFVAEQIEEAGYPDVYSIEGGMKAGVNI</sequence>
<dbReference type="SMART" id="SM00450">
    <property type="entry name" value="RHOD"/>
    <property type="match status" value="1"/>
</dbReference>
<proteinExistence type="predicted"/>
<evidence type="ECO:0000313" key="3">
    <source>
        <dbReference type="Proteomes" id="UP000018949"/>
    </source>
</evidence>
<dbReference type="PROSITE" id="PS50206">
    <property type="entry name" value="RHODANESE_3"/>
    <property type="match status" value="1"/>
</dbReference>
<feature type="domain" description="Rhodanese" evidence="1">
    <location>
        <begin position="16"/>
        <end position="105"/>
    </location>
</feature>
<dbReference type="SUPFAM" id="SSF52821">
    <property type="entry name" value="Rhodanese/Cell cycle control phosphatase"/>
    <property type="match status" value="1"/>
</dbReference>
<accession>W4RKA6</accession>